<dbReference type="Gene3D" id="2.60.120.10">
    <property type="entry name" value="Jelly Rolls"/>
    <property type="match status" value="2"/>
</dbReference>
<dbReference type="PROSITE" id="PS00889">
    <property type="entry name" value="CNMP_BINDING_2"/>
    <property type="match status" value="1"/>
</dbReference>
<dbReference type="GO" id="GO:0030552">
    <property type="term" value="F:cAMP binding"/>
    <property type="evidence" value="ECO:0007669"/>
    <property type="project" value="TreeGrafter"/>
</dbReference>
<feature type="region of interest" description="Disordered" evidence="1">
    <location>
        <begin position="75"/>
        <end position="101"/>
    </location>
</feature>
<dbReference type="SMART" id="SM00100">
    <property type="entry name" value="cNMP"/>
    <property type="match status" value="2"/>
</dbReference>
<proteinExistence type="predicted"/>
<dbReference type="InterPro" id="IPR050503">
    <property type="entry name" value="cAMP-dep_PK_reg_su-like"/>
</dbReference>
<sequence length="336" mass="38105">MSSKNGIKTELREYLDEKKLNSLFVTIVEAILTKKPQCPIDFMVNFLLDKYPNETSSIEKRFEKETPMSLVMAAASNKDEEEELSESEEEEEEEEEVLSVEEERSTIQDTMFLIEHADGDVIIRQGDEDGDKFYCIDSGVVDIFINDGEERKLVKTCQAGDSFGELALLYGAPRAASCIASGDVRLWTLDRISFKRVLMKTTIDVRTVNKSFLEMVPLFSNLDEYELLTISDALHEESFEDSQAVLTEGEAGDKFYLIKEGNVVCTKRQRDGSIKEVKRLTTGEYFGELALLTDKPRQATVTAEGSLTVLWINRETFNNLVCIKELLVRNMGTYNI</sequence>
<organism evidence="3 4">
    <name type="scientific">Skeletonema marinoi</name>
    <dbReference type="NCBI Taxonomy" id="267567"/>
    <lineage>
        <taxon>Eukaryota</taxon>
        <taxon>Sar</taxon>
        <taxon>Stramenopiles</taxon>
        <taxon>Ochrophyta</taxon>
        <taxon>Bacillariophyta</taxon>
        <taxon>Coscinodiscophyceae</taxon>
        <taxon>Thalassiosirophycidae</taxon>
        <taxon>Thalassiosirales</taxon>
        <taxon>Skeletonemataceae</taxon>
        <taxon>Skeletonema</taxon>
        <taxon>Skeletonema marinoi-dohrnii complex</taxon>
    </lineage>
</organism>
<dbReference type="GO" id="GO:0005829">
    <property type="term" value="C:cytosol"/>
    <property type="evidence" value="ECO:0007669"/>
    <property type="project" value="TreeGrafter"/>
</dbReference>
<feature type="domain" description="Cyclic nucleotide-binding" evidence="2">
    <location>
        <begin position="218"/>
        <end position="321"/>
    </location>
</feature>
<dbReference type="InterPro" id="IPR000595">
    <property type="entry name" value="cNMP-bd_dom"/>
</dbReference>
<dbReference type="PROSITE" id="PS50042">
    <property type="entry name" value="CNMP_BINDING_3"/>
    <property type="match status" value="2"/>
</dbReference>
<keyword evidence="4" id="KW-1185">Reference proteome</keyword>
<dbReference type="InterPro" id="IPR018488">
    <property type="entry name" value="cNMP-bd_CS"/>
</dbReference>
<protein>
    <submittedName>
        <fullName evidence="3">cAMP-dependent protein kinase regulatory subunit</fullName>
    </submittedName>
</protein>
<dbReference type="AlphaFoldDB" id="A0AAD8YPR1"/>
<accession>A0AAD8YPR1</accession>
<dbReference type="PANTHER" id="PTHR11635:SF152">
    <property type="entry name" value="CAMP-DEPENDENT PROTEIN KINASE TYPE I REGULATORY SUBUNIT-RELATED"/>
    <property type="match status" value="1"/>
</dbReference>
<feature type="domain" description="Cyclic nucleotide-binding" evidence="2">
    <location>
        <begin position="101"/>
        <end position="215"/>
    </location>
</feature>
<name>A0AAD8YPR1_9STRA</name>
<dbReference type="SUPFAM" id="SSF51206">
    <property type="entry name" value="cAMP-binding domain-like"/>
    <property type="match status" value="2"/>
</dbReference>
<evidence type="ECO:0000313" key="4">
    <source>
        <dbReference type="Proteomes" id="UP001224775"/>
    </source>
</evidence>
<dbReference type="PANTHER" id="PTHR11635">
    <property type="entry name" value="CAMP-DEPENDENT PROTEIN KINASE REGULATORY CHAIN"/>
    <property type="match status" value="1"/>
</dbReference>
<dbReference type="GO" id="GO:0004862">
    <property type="term" value="F:cAMP-dependent protein kinase inhibitor activity"/>
    <property type="evidence" value="ECO:0007669"/>
    <property type="project" value="TreeGrafter"/>
</dbReference>
<dbReference type="CDD" id="cd00038">
    <property type="entry name" value="CAP_ED"/>
    <property type="match status" value="2"/>
</dbReference>
<dbReference type="InterPro" id="IPR014710">
    <property type="entry name" value="RmlC-like_jellyroll"/>
</dbReference>
<reference evidence="3" key="1">
    <citation type="submission" date="2023-06" db="EMBL/GenBank/DDBJ databases">
        <title>Survivors Of The Sea: Transcriptome response of Skeletonema marinoi to long-term dormancy.</title>
        <authorList>
            <person name="Pinder M.I.M."/>
            <person name="Kourtchenko O."/>
            <person name="Robertson E.K."/>
            <person name="Larsson T."/>
            <person name="Maumus F."/>
            <person name="Osuna-Cruz C.M."/>
            <person name="Vancaester E."/>
            <person name="Stenow R."/>
            <person name="Vandepoele K."/>
            <person name="Ploug H."/>
            <person name="Bruchert V."/>
            <person name="Godhe A."/>
            <person name="Topel M."/>
        </authorList>
    </citation>
    <scope>NUCLEOTIDE SEQUENCE</scope>
    <source>
        <strain evidence="3">R05AC</strain>
    </source>
</reference>
<evidence type="ECO:0000259" key="2">
    <source>
        <dbReference type="PROSITE" id="PS50042"/>
    </source>
</evidence>
<dbReference type="GO" id="GO:0034236">
    <property type="term" value="F:protein kinase A catalytic subunit binding"/>
    <property type="evidence" value="ECO:0007669"/>
    <property type="project" value="TreeGrafter"/>
</dbReference>
<evidence type="ECO:0000313" key="3">
    <source>
        <dbReference type="EMBL" id="KAK1749254.1"/>
    </source>
</evidence>
<dbReference type="Proteomes" id="UP001224775">
    <property type="component" value="Unassembled WGS sequence"/>
</dbReference>
<dbReference type="Pfam" id="PF00027">
    <property type="entry name" value="cNMP_binding"/>
    <property type="match status" value="2"/>
</dbReference>
<dbReference type="InterPro" id="IPR018490">
    <property type="entry name" value="cNMP-bd_dom_sf"/>
</dbReference>
<feature type="compositionally biased region" description="Acidic residues" evidence="1">
    <location>
        <begin position="79"/>
        <end position="100"/>
    </location>
</feature>
<dbReference type="EMBL" id="JATAAI010000001">
    <property type="protein sequence ID" value="KAK1749254.1"/>
    <property type="molecule type" value="Genomic_DNA"/>
</dbReference>
<dbReference type="GO" id="GO:0005952">
    <property type="term" value="C:cAMP-dependent protein kinase complex"/>
    <property type="evidence" value="ECO:0007669"/>
    <property type="project" value="InterPro"/>
</dbReference>
<gene>
    <name evidence="3" type="ORF">QTG54_001193</name>
</gene>
<dbReference type="PRINTS" id="PR00103">
    <property type="entry name" value="CAMPKINASE"/>
</dbReference>
<evidence type="ECO:0000256" key="1">
    <source>
        <dbReference type="SAM" id="MobiDB-lite"/>
    </source>
</evidence>
<comment type="caution">
    <text evidence="3">The sequence shown here is derived from an EMBL/GenBank/DDBJ whole genome shotgun (WGS) entry which is preliminary data.</text>
</comment>